<evidence type="ECO:0000256" key="4">
    <source>
        <dbReference type="ARBA" id="ARBA00022741"/>
    </source>
</evidence>
<dbReference type="FunFam" id="3.40.50.300:FF:000133">
    <property type="entry name" value="Spermidine/putrescine import ATP-binding protein PotA"/>
    <property type="match status" value="1"/>
</dbReference>
<protein>
    <recommendedName>
        <fullName evidence="8">Spermidine/putrescine import ATP-binding protein PotA</fullName>
        <ecNumber evidence="8">7.6.2.11</ecNumber>
    </recommendedName>
</protein>
<dbReference type="PANTHER" id="PTHR42781:SF5">
    <property type="entry name" value="PUTRESCINE TRANSPORT ATP-BINDING PROTEIN POTG"/>
    <property type="match status" value="1"/>
</dbReference>
<dbReference type="InterPro" id="IPR013611">
    <property type="entry name" value="Transp-assoc_OB_typ2"/>
</dbReference>
<keyword evidence="6 8" id="KW-1278">Translocase</keyword>
<dbReference type="InterPro" id="IPR050093">
    <property type="entry name" value="ABC_SmlMolc_Importer"/>
</dbReference>
<dbReference type="InterPro" id="IPR005893">
    <property type="entry name" value="PotA-like"/>
</dbReference>
<dbReference type="EMBL" id="LNUW01000036">
    <property type="protein sequence ID" value="KXG84624.1"/>
    <property type="molecule type" value="Genomic_DNA"/>
</dbReference>
<sequence length="385" mass="42895">MAKSLGPVKRKFSPWTDPASAPFIRFENVTKRFGDFVAVDNLTLDIYEREFFSLLGPSGCGKTTLMRMLAGFEEPTEGRILLQGKDISGVPPYKRPTNMMFQSYALFPHMSVEKNIAFGLEQDGLPKAEIRTRVEELLQMVKLEQFAKRKPNQLSGGQRQRVALARSLAKRPKVLLLDEPLGALDKKLREETQFELMDIQTKLGLTFLIVTHDQEEAMTVSDRIAVMDKGMVVQVATPAEIYEAPNSRYVADFIGDINIFEAEITSNTAADGKPSTVLLDCDGLKVAVEQDCATIAGNKVVFAVRPEKVRISLDQPDDTSINVAHGEVWDIGYLGDFSVFIVQMADGRTMRAAQANVSRLVDRPITFGDMVWLNWKADSGLVLTR</sequence>
<dbReference type="RefSeq" id="WP_067648555.1">
    <property type="nucleotide sequence ID" value="NZ_KQ961028.1"/>
</dbReference>
<dbReference type="AlphaFoldDB" id="A0A135NZP1"/>
<dbReference type="InterPro" id="IPR003439">
    <property type="entry name" value="ABC_transporter-like_ATP-bd"/>
</dbReference>
<dbReference type="GO" id="GO:0005524">
    <property type="term" value="F:ATP binding"/>
    <property type="evidence" value="ECO:0007669"/>
    <property type="project" value="UniProtKB-KW"/>
</dbReference>
<name>A0A135NZP1_9HYPH</name>
<comment type="caution">
    <text evidence="10">The sequence shown here is derived from an EMBL/GenBank/DDBJ whole genome shotgun (WGS) entry which is preliminary data.</text>
</comment>
<dbReference type="InterPro" id="IPR008995">
    <property type="entry name" value="Mo/tungstate-bd_C_term_dom"/>
</dbReference>
<dbReference type="GO" id="GO:0043190">
    <property type="term" value="C:ATP-binding cassette (ABC) transporter complex"/>
    <property type="evidence" value="ECO:0007669"/>
    <property type="project" value="InterPro"/>
</dbReference>
<evidence type="ECO:0000256" key="1">
    <source>
        <dbReference type="ARBA" id="ARBA00022448"/>
    </source>
</evidence>
<evidence type="ECO:0000313" key="10">
    <source>
        <dbReference type="EMBL" id="KXG84624.1"/>
    </source>
</evidence>
<evidence type="ECO:0000256" key="2">
    <source>
        <dbReference type="ARBA" id="ARBA00022475"/>
    </source>
</evidence>
<dbReference type="Gene3D" id="3.40.50.300">
    <property type="entry name" value="P-loop containing nucleotide triphosphate hydrolases"/>
    <property type="match status" value="1"/>
</dbReference>
<dbReference type="Pfam" id="PF08402">
    <property type="entry name" value="TOBE_2"/>
    <property type="match status" value="1"/>
</dbReference>
<keyword evidence="1 8" id="KW-0813">Transport</keyword>
<accession>A0A135NZP1</accession>
<dbReference type="GO" id="GO:0015594">
    <property type="term" value="F:ABC-type putrescine transporter activity"/>
    <property type="evidence" value="ECO:0007669"/>
    <property type="project" value="InterPro"/>
</dbReference>
<reference evidence="10 11" key="1">
    <citation type="submission" date="2015-11" db="EMBL/GenBank/DDBJ databases">
        <title>Draft genome sequence of Agrobacterium sp. R89-1.</title>
        <authorList>
            <person name="Zahradnik J."/>
            <person name="Kyslikova E."/>
            <person name="Palyzova A."/>
            <person name="Kyslik P."/>
        </authorList>
    </citation>
    <scope>NUCLEOTIDE SEQUENCE [LARGE SCALE GENOMIC DNA]</scope>
    <source>
        <strain evidence="10 11">R89-1</strain>
    </source>
</reference>
<evidence type="ECO:0000259" key="9">
    <source>
        <dbReference type="PROSITE" id="PS50893"/>
    </source>
</evidence>
<keyword evidence="7 8" id="KW-0472">Membrane</keyword>
<dbReference type="SUPFAM" id="SSF50331">
    <property type="entry name" value="MOP-like"/>
    <property type="match status" value="1"/>
</dbReference>
<organism evidence="10 11">
    <name type="scientific">Agrobacterium bohemicum</name>
    <dbReference type="NCBI Taxonomy" id="2052828"/>
    <lineage>
        <taxon>Bacteria</taxon>
        <taxon>Pseudomonadati</taxon>
        <taxon>Pseudomonadota</taxon>
        <taxon>Alphaproteobacteria</taxon>
        <taxon>Hyphomicrobiales</taxon>
        <taxon>Rhizobiaceae</taxon>
        <taxon>Rhizobium/Agrobacterium group</taxon>
        <taxon>Agrobacterium</taxon>
    </lineage>
</organism>
<dbReference type="PROSITE" id="PS50893">
    <property type="entry name" value="ABC_TRANSPORTER_2"/>
    <property type="match status" value="1"/>
</dbReference>
<dbReference type="EC" id="7.6.2.11" evidence="8"/>
<keyword evidence="2 8" id="KW-1003">Cell membrane</keyword>
<dbReference type="STRING" id="2052828.ATO67_11230"/>
<dbReference type="GO" id="GO:0016887">
    <property type="term" value="F:ATP hydrolysis activity"/>
    <property type="evidence" value="ECO:0007669"/>
    <property type="project" value="InterPro"/>
</dbReference>
<evidence type="ECO:0000256" key="6">
    <source>
        <dbReference type="ARBA" id="ARBA00022967"/>
    </source>
</evidence>
<gene>
    <name evidence="8" type="primary">potA</name>
    <name evidence="10" type="ORF">ATO67_11230</name>
</gene>
<keyword evidence="5 8" id="KW-0067">ATP-binding</keyword>
<feature type="domain" description="ABC transporter" evidence="9">
    <location>
        <begin position="24"/>
        <end position="254"/>
    </location>
</feature>
<dbReference type="Proteomes" id="UP000070498">
    <property type="component" value="Unassembled WGS sequence"/>
</dbReference>
<comment type="subunit">
    <text evidence="8">The complex is composed of two ATP-binding proteins (PotA), two transmembrane proteins (PotB and PotC) and a solute-binding protein (PotD).</text>
</comment>
<evidence type="ECO:0000313" key="11">
    <source>
        <dbReference type="Proteomes" id="UP000070498"/>
    </source>
</evidence>
<dbReference type="SMART" id="SM00382">
    <property type="entry name" value="AAA"/>
    <property type="match status" value="1"/>
</dbReference>
<dbReference type="CDD" id="cd03300">
    <property type="entry name" value="ABC_PotA_N"/>
    <property type="match status" value="1"/>
</dbReference>
<comment type="function">
    <text evidence="8">Part of the ABC transporter complex PotABCD involved in spermidine/putrescine import. Responsible for energy coupling to the transport system.</text>
</comment>
<dbReference type="SUPFAM" id="SSF52540">
    <property type="entry name" value="P-loop containing nucleoside triphosphate hydrolases"/>
    <property type="match status" value="1"/>
</dbReference>
<dbReference type="InterPro" id="IPR027417">
    <property type="entry name" value="P-loop_NTPase"/>
</dbReference>
<evidence type="ECO:0000256" key="3">
    <source>
        <dbReference type="ARBA" id="ARBA00022519"/>
    </source>
</evidence>
<comment type="catalytic activity">
    <reaction evidence="8">
        <text>ATP + H2O + polyamine-[polyamine-binding protein]Side 1 = ADP + phosphate + polyamineSide 2 + [polyamine-binding protein]Side 1.</text>
        <dbReference type="EC" id="7.6.2.11"/>
    </reaction>
</comment>
<dbReference type="InterPro" id="IPR003593">
    <property type="entry name" value="AAA+_ATPase"/>
</dbReference>
<proteinExistence type="inferred from homology"/>
<evidence type="ECO:0000256" key="5">
    <source>
        <dbReference type="ARBA" id="ARBA00022840"/>
    </source>
</evidence>
<dbReference type="InterPro" id="IPR017879">
    <property type="entry name" value="PotA_ATP-bd"/>
</dbReference>
<comment type="similarity">
    <text evidence="8">Belongs to the ABC transporter superfamily. Spermidine/putrescine importer (TC 3.A.1.11.1) family.</text>
</comment>
<dbReference type="PROSITE" id="PS00211">
    <property type="entry name" value="ABC_TRANSPORTER_1"/>
    <property type="match status" value="1"/>
</dbReference>
<evidence type="ECO:0000256" key="8">
    <source>
        <dbReference type="RuleBase" id="RU364083"/>
    </source>
</evidence>
<dbReference type="Pfam" id="PF00005">
    <property type="entry name" value="ABC_tran"/>
    <property type="match status" value="1"/>
</dbReference>
<dbReference type="InterPro" id="IPR017871">
    <property type="entry name" value="ABC_transporter-like_CS"/>
</dbReference>
<dbReference type="PANTHER" id="PTHR42781">
    <property type="entry name" value="SPERMIDINE/PUTRESCINE IMPORT ATP-BINDING PROTEIN POTA"/>
    <property type="match status" value="1"/>
</dbReference>
<keyword evidence="11" id="KW-1185">Reference proteome</keyword>
<keyword evidence="4 8" id="KW-0547">Nucleotide-binding</keyword>
<evidence type="ECO:0000256" key="7">
    <source>
        <dbReference type="ARBA" id="ARBA00023136"/>
    </source>
</evidence>
<dbReference type="NCBIfam" id="TIGR01187">
    <property type="entry name" value="potA"/>
    <property type="match status" value="1"/>
</dbReference>
<keyword evidence="3" id="KW-0997">Cell inner membrane</keyword>
<dbReference type="Gene3D" id="2.40.50.100">
    <property type="match status" value="1"/>
</dbReference>